<dbReference type="Pfam" id="PF01261">
    <property type="entry name" value="AP_endonuc_2"/>
    <property type="match status" value="1"/>
</dbReference>
<dbReference type="AlphaFoldDB" id="A0A1G9HAG2"/>
<dbReference type="GO" id="GO:0016853">
    <property type="term" value="F:isomerase activity"/>
    <property type="evidence" value="ECO:0007669"/>
    <property type="project" value="UniProtKB-KW"/>
</dbReference>
<dbReference type="InterPro" id="IPR036237">
    <property type="entry name" value="Xyl_isomerase-like_sf"/>
</dbReference>
<accession>A0A1G9HAG2</accession>
<dbReference type="RefSeq" id="WP_089757688.1">
    <property type="nucleotide sequence ID" value="NZ_FNGO01000001.1"/>
</dbReference>
<dbReference type="EMBL" id="FNGO01000001">
    <property type="protein sequence ID" value="SDL09764.1"/>
    <property type="molecule type" value="Genomic_DNA"/>
</dbReference>
<keyword evidence="3" id="KW-1185">Reference proteome</keyword>
<dbReference type="OrthoDB" id="9798407at2"/>
<proteinExistence type="predicted"/>
<evidence type="ECO:0000313" key="3">
    <source>
        <dbReference type="Proteomes" id="UP000199476"/>
    </source>
</evidence>
<feature type="domain" description="Xylose isomerase-like TIM barrel" evidence="1">
    <location>
        <begin position="42"/>
        <end position="295"/>
    </location>
</feature>
<dbReference type="Proteomes" id="UP000199476">
    <property type="component" value="Unassembled WGS sequence"/>
</dbReference>
<reference evidence="2 3" key="1">
    <citation type="submission" date="2016-10" db="EMBL/GenBank/DDBJ databases">
        <authorList>
            <person name="de Groot N.N."/>
        </authorList>
    </citation>
    <scope>NUCLEOTIDE SEQUENCE [LARGE SCALE GENOMIC DNA]</scope>
    <source>
        <strain evidence="2 3">SLAS-1</strain>
    </source>
</reference>
<dbReference type="Gene3D" id="3.20.20.150">
    <property type="entry name" value="Divalent-metal-dependent TIM barrel enzymes"/>
    <property type="match status" value="1"/>
</dbReference>
<dbReference type="SUPFAM" id="SSF51658">
    <property type="entry name" value="Xylose isomerase-like"/>
    <property type="match status" value="1"/>
</dbReference>
<dbReference type="PANTHER" id="PTHR12110:SF21">
    <property type="entry name" value="XYLOSE ISOMERASE-LIKE TIM BARREL DOMAIN-CONTAINING PROTEIN"/>
    <property type="match status" value="1"/>
</dbReference>
<protein>
    <submittedName>
        <fullName evidence="2">Sugar phosphate isomerase/epimerase</fullName>
    </submittedName>
</protein>
<evidence type="ECO:0000259" key="1">
    <source>
        <dbReference type="Pfam" id="PF01261"/>
    </source>
</evidence>
<dbReference type="STRING" id="321763.SAMN04488692_101151"/>
<name>A0A1G9HAG2_9FIRM</name>
<evidence type="ECO:0000313" key="2">
    <source>
        <dbReference type="EMBL" id="SDL09764.1"/>
    </source>
</evidence>
<gene>
    <name evidence="2" type="ORF">SAMN04488692_101151</name>
</gene>
<dbReference type="NCBIfam" id="NF041277">
    <property type="entry name" value="coba_remo_CbiR"/>
    <property type="match status" value="1"/>
</dbReference>
<dbReference type="InterPro" id="IPR050312">
    <property type="entry name" value="IolE/XylAMocC-like"/>
</dbReference>
<keyword evidence="2" id="KW-0413">Isomerase</keyword>
<dbReference type="InterPro" id="IPR013022">
    <property type="entry name" value="Xyl_isomerase-like_TIM-brl"/>
</dbReference>
<sequence>MLKELEARMGVNDCFTFDRLRREGGEEYRLEPADYLAGLENMIELGFEQVEILSDTLRHTMSKADREELFSRLAGYRQENDISFSLHLPFWWTDIDNPDKRVRKGALEAIRRSIAIAEPAEPEQLVLHVFQNMEERAQGLVSDISVRQSFLKRVMEAASRSIAGITADLDKSRRLCLENLVKTDPDRLLELSRRHDTSLTYDVGHEFIRDENIKHYFQQHQRRIASLHIHNIKAGERLPDRPKTCQMQDHRPLEQGLIDYEEFLSFLADLSFSGSLITEVTGLKPASASAEYLKKLGLIGP</sequence>
<dbReference type="PANTHER" id="PTHR12110">
    <property type="entry name" value="HYDROXYPYRUVATE ISOMERASE"/>
    <property type="match status" value="1"/>
</dbReference>
<organism evidence="2 3">
    <name type="scientific">Halarsenatibacter silvermanii</name>
    <dbReference type="NCBI Taxonomy" id="321763"/>
    <lineage>
        <taxon>Bacteria</taxon>
        <taxon>Bacillati</taxon>
        <taxon>Bacillota</taxon>
        <taxon>Clostridia</taxon>
        <taxon>Halanaerobiales</taxon>
        <taxon>Halarsenatibacteraceae</taxon>
        <taxon>Halarsenatibacter</taxon>
    </lineage>
</organism>